<evidence type="ECO:0000259" key="1">
    <source>
        <dbReference type="SMART" id="SM01001"/>
    </source>
</evidence>
<evidence type="ECO:0000313" key="7">
    <source>
        <dbReference type="Proteomes" id="UP000267921"/>
    </source>
</evidence>
<dbReference type="PANTHER" id="PTHR43064">
    <property type="entry name" value="PHOSPHORIBOSYLAMINOIMIDAZOLE CARBOXYLASE-RELATED"/>
    <property type="match status" value="1"/>
</dbReference>
<accession>A0A1L3Q4C6</accession>
<dbReference type="PANTHER" id="PTHR43064:SF1">
    <property type="entry name" value="SLL1489 PROTEIN"/>
    <property type="match status" value="1"/>
</dbReference>
<name>A0A1L3Q4C6_9EURY</name>
<dbReference type="GO" id="GO:0006189">
    <property type="term" value="P:'de novo' IMP biosynthetic process"/>
    <property type="evidence" value="ECO:0007669"/>
    <property type="project" value="InterPro"/>
</dbReference>
<dbReference type="Proteomes" id="UP000186879">
    <property type="component" value="Chromosome"/>
</dbReference>
<dbReference type="InterPro" id="IPR039476">
    <property type="entry name" value="P2CMN_synthase_LarB"/>
</dbReference>
<dbReference type="SUPFAM" id="SSF52255">
    <property type="entry name" value="N5-CAIR mutase (phosphoribosylaminoimidazole carboxylase, PurE)"/>
    <property type="match status" value="1"/>
</dbReference>
<proteinExistence type="predicted"/>
<organism evidence="2 5">
    <name type="scientific">Methanohalophilus halophilus</name>
    <dbReference type="NCBI Taxonomy" id="2177"/>
    <lineage>
        <taxon>Archaea</taxon>
        <taxon>Methanobacteriati</taxon>
        <taxon>Methanobacteriota</taxon>
        <taxon>Stenosarchaea group</taxon>
        <taxon>Methanomicrobia</taxon>
        <taxon>Methanosarcinales</taxon>
        <taxon>Methanosarcinaceae</taxon>
        <taxon>Methanohalophilus</taxon>
    </lineage>
</organism>
<evidence type="ECO:0000313" key="5">
    <source>
        <dbReference type="Proteomes" id="UP000186879"/>
    </source>
</evidence>
<dbReference type="EMBL" id="CP017921">
    <property type="protein sequence ID" value="APH39698.1"/>
    <property type="molecule type" value="Genomic_DNA"/>
</dbReference>
<protein>
    <submittedName>
        <fullName evidence="3">Nickel pincer cofactor biosynthesis protein LarB</fullName>
    </submittedName>
    <submittedName>
        <fullName evidence="2">Phosphoribosylaminoimidazole carboxylase</fullName>
    </submittedName>
</protein>
<reference evidence="3 7" key="3">
    <citation type="submission" date="2018-10" db="EMBL/GenBank/DDBJ databases">
        <title>Cultivation of a novel Methanohalophilus strain from Kebrit Deep of the Red Sea and a genomic comparison of members of the genus Methanohalophilus.</title>
        <authorList>
            <person name="Guan Y."/>
            <person name="Ngugi D.K."/>
            <person name="Stingl U."/>
        </authorList>
    </citation>
    <scope>NUCLEOTIDE SEQUENCE [LARGE SCALE GENOMIC DNA]</scope>
    <source>
        <strain evidence="3 7">DSM 3094</strain>
    </source>
</reference>
<reference evidence="4 6" key="2">
    <citation type="submission" date="2016-10" db="EMBL/GenBank/DDBJ databases">
        <authorList>
            <person name="de Groot N.N."/>
        </authorList>
    </citation>
    <scope>NUCLEOTIDE SEQUENCE [LARGE SCALE GENOMIC DNA]</scope>
    <source>
        <strain evidence="4 6">Z-7982</strain>
    </source>
</reference>
<dbReference type="SMART" id="SM01001">
    <property type="entry name" value="AIRC"/>
    <property type="match status" value="1"/>
</dbReference>
<dbReference type="AlphaFoldDB" id="A0A1L3Q4C6"/>
<gene>
    <name evidence="3" type="primary">larB</name>
    <name evidence="2" type="ORF">BHR79_09530</name>
    <name evidence="3" type="ORF">EFE40_05735</name>
    <name evidence="4" type="ORF">SAMN04515625_0822</name>
</gene>
<dbReference type="EMBL" id="FNMU01000002">
    <property type="protein sequence ID" value="SDW36168.1"/>
    <property type="molecule type" value="Genomic_DNA"/>
</dbReference>
<dbReference type="Gene3D" id="3.40.50.1970">
    <property type="match status" value="1"/>
</dbReference>
<evidence type="ECO:0000313" key="6">
    <source>
        <dbReference type="Proteomes" id="UP000198669"/>
    </source>
</evidence>
<dbReference type="GeneID" id="30584011"/>
<dbReference type="NCBIfam" id="NF033503">
    <property type="entry name" value="LarB"/>
    <property type="match status" value="1"/>
</dbReference>
<keyword evidence="5" id="KW-1185">Reference proteome</keyword>
<evidence type="ECO:0000313" key="2">
    <source>
        <dbReference type="EMBL" id="APH39698.1"/>
    </source>
</evidence>
<feature type="domain" description="PurE" evidence="1">
    <location>
        <begin position="120"/>
        <end position="253"/>
    </location>
</feature>
<sequence>MNLKNLLQKYKNGEIGVDDTHACIQSLGYVPVCDVANIDTFRKHRTGIMEAVLAEGKTPEDILGIAKTQIEATGRVLITRLNEDQASCLENEFGSERIDWGIHHRTAAVHDGTPIGKTGGVVAIISAGTADINVAEEARMTAAEMGCETVKIYDVGVAGLHRLFNEVKNLESDRPDAVVVAAGREGTLPTVVSSLFDVPVIGLPVSTGYGIGAKGEAALYSMLQSCSVLSVVNIDAGFVAGAFAGRIANTVAAARKQTDSMVIENQQGRSS</sequence>
<dbReference type="EMBL" id="RJJG01000004">
    <property type="protein sequence ID" value="RNI08967.1"/>
    <property type="molecule type" value="Genomic_DNA"/>
</dbReference>
<dbReference type="KEGG" id="mhaz:BHR79_09530"/>
<dbReference type="Proteomes" id="UP000198669">
    <property type="component" value="Unassembled WGS sequence"/>
</dbReference>
<reference evidence="2 5" key="1">
    <citation type="submission" date="2016-10" db="EMBL/GenBank/DDBJ databases">
        <title>Methanohalophilus halophilus.</title>
        <authorList>
            <person name="L'haridon S."/>
        </authorList>
    </citation>
    <scope>NUCLEOTIDE SEQUENCE [LARGE SCALE GENOMIC DNA]</scope>
    <source>
        <strain evidence="2 5">Z-7982</strain>
    </source>
</reference>
<dbReference type="OrthoDB" id="372165at2157"/>
<dbReference type="Proteomes" id="UP000267921">
    <property type="component" value="Unassembled WGS sequence"/>
</dbReference>
<dbReference type="STRING" id="2177.BHR79_09530"/>
<evidence type="ECO:0000313" key="3">
    <source>
        <dbReference type="EMBL" id="RNI08967.1"/>
    </source>
</evidence>
<dbReference type="RefSeq" id="WP_072562115.1">
    <property type="nucleotide sequence ID" value="NZ_CP017921.1"/>
</dbReference>
<dbReference type="Pfam" id="PF00731">
    <property type="entry name" value="AIRC"/>
    <property type="match status" value="1"/>
</dbReference>
<dbReference type="GO" id="GO:0016787">
    <property type="term" value="F:hydrolase activity"/>
    <property type="evidence" value="ECO:0007669"/>
    <property type="project" value="InterPro"/>
</dbReference>
<evidence type="ECO:0000313" key="4">
    <source>
        <dbReference type="EMBL" id="SDW36168.1"/>
    </source>
</evidence>
<dbReference type="InterPro" id="IPR000031">
    <property type="entry name" value="PurE_dom"/>
</dbReference>